<dbReference type="RefSeq" id="WP_081204291.1">
    <property type="nucleotide sequence ID" value="NZ_FOCZ01000003.1"/>
</dbReference>
<keyword evidence="2 4" id="KW-0238">DNA-binding</keyword>
<evidence type="ECO:0000313" key="6">
    <source>
        <dbReference type="EMBL" id="OQP39803.1"/>
    </source>
</evidence>
<dbReference type="Proteomes" id="UP000192610">
    <property type="component" value="Unassembled WGS sequence"/>
</dbReference>
<keyword evidence="7" id="KW-1185">Reference proteome</keyword>
<gene>
    <name evidence="6" type="ORF">A4H97_16405</name>
</gene>
<name>A0A1V9E0Z7_9BACT</name>
<dbReference type="InterPro" id="IPR009057">
    <property type="entry name" value="Homeodomain-like_sf"/>
</dbReference>
<dbReference type="SUPFAM" id="SSF46689">
    <property type="entry name" value="Homeodomain-like"/>
    <property type="match status" value="1"/>
</dbReference>
<evidence type="ECO:0000259" key="5">
    <source>
        <dbReference type="PROSITE" id="PS50977"/>
    </source>
</evidence>
<dbReference type="PANTHER" id="PTHR47506:SF1">
    <property type="entry name" value="HTH-TYPE TRANSCRIPTIONAL REGULATOR YJDC"/>
    <property type="match status" value="1"/>
</dbReference>
<sequence length="187" mass="21703">MKPVVVLDKIIETADRLFYEQGYNLTGINQIIEEAGISKPSLYNHFKSKNDLLLAYLDQLYTKWFDGLDAYSKDFDAPLDKLIAFFDYRINRQIATGYKGCPWNKIINEVPSEQFEIFERASKFKADLKARITHLVKQLNRSKDKPLNDEDLVEVIFSECESGVLMARITKSHTYLEKAKDRVLKLV</sequence>
<evidence type="ECO:0000313" key="7">
    <source>
        <dbReference type="Proteomes" id="UP000192610"/>
    </source>
</evidence>
<dbReference type="EMBL" id="LVXG01000078">
    <property type="protein sequence ID" value="OQP39803.1"/>
    <property type="molecule type" value="Genomic_DNA"/>
</dbReference>
<proteinExistence type="predicted"/>
<dbReference type="PRINTS" id="PR00455">
    <property type="entry name" value="HTHTETR"/>
</dbReference>
<dbReference type="PROSITE" id="PS50977">
    <property type="entry name" value="HTH_TETR_2"/>
    <property type="match status" value="1"/>
</dbReference>
<evidence type="ECO:0000256" key="2">
    <source>
        <dbReference type="ARBA" id="ARBA00023125"/>
    </source>
</evidence>
<reference evidence="7" key="1">
    <citation type="submission" date="2016-04" db="EMBL/GenBank/DDBJ databases">
        <authorList>
            <person name="Chen L."/>
            <person name="Zhuang W."/>
            <person name="Wang G."/>
        </authorList>
    </citation>
    <scope>NUCLEOTIDE SEQUENCE [LARGE SCALE GENOMIC DNA]</scope>
    <source>
        <strain evidence="7">17621</strain>
    </source>
</reference>
<protein>
    <recommendedName>
        <fullName evidence="5">HTH tetR-type domain-containing protein</fullName>
    </recommendedName>
</protein>
<dbReference type="AlphaFoldDB" id="A0A1V9E0Z7"/>
<dbReference type="InterPro" id="IPR001647">
    <property type="entry name" value="HTH_TetR"/>
</dbReference>
<comment type="caution">
    <text evidence="6">The sequence shown here is derived from an EMBL/GenBank/DDBJ whole genome shotgun (WGS) entry which is preliminary data.</text>
</comment>
<organism evidence="6 7">
    <name type="scientific">Niastella yeongjuensis</name>
    <dbReference type="NCBI Taxonomy" id="354355"/>
    <lineage>
        <taxon>Bacteria</taxon>
        <taxon>Pseudomonadati</taxon>
        <taxon>Bacteroidota</taxon>
        <taxon>Chitinophagia</taxon>
        <taxon>Chitinophagales</taxon>
        <taxon>Chitinophagaceae</taxon>
        <taxon>Niastella</taxon>
    </lineage>
</organism>
<keyword evidence="3" id="KW-0804">Transcription</keyword>
<dbReference type="Pfam" id="PF00440">
    <property type="entry name" value="TetR_N"/>
    <property type="match status" value="1"/>
</dbReference>
<keyword evidence="1" id="KW-0805">Transcription regulation</keyword>
<dbReference type="Gene3D" id="1.10.357.10">
    <property type="entry name" value="Tetracycline Repressor, domain 2"/>
    <property type="match status" value="1"/>
</dbReference>
<evidence type="ECO:0000256" key="3">
    <source>
        <dbReference type="ARBA" id="ARBA00023163"/>
    </source>
</evidence>
<accession>A0A1V9E0Z7</accession>
<dbReference type="GO" id="GO:0003677">
    <property type="term" value="F:DNA binding"/>
    <property type="evidence" value="ECO:0007669"/>
    <property type="project" value="UniProtKB-UniRule"/>
</dbReference>
<dbReference type="STRING" id="354355.SAMN05660816_02027"/>
<feature type="domain" description="HTH tetR-type" evidence="5">
    <location>
        <begin position="4"/>
        <end position="64"/>
    </location>
</feature>
<dbReference type="InterPro" id="IPR036271">
    <property type="entry name" value="Tet_transcr_reg_TetR-rel_C_sf"/>
</dbReference>
<evidence type="ECO:0000256" key="4">
    <source>
        <dbReference type="PROSITE-ProRule" id="PRU00335"/>
    </source>
</evidence>
<dbReference type="SUPFAM" id="SSF48498">
    <property type="entry name" value="Tetracyclin repressor-like, C-terminal domain"/>
    <property type="match status" value="1"/>
</dbReference>
<evidence type="ECO:0000256" key="1">
    <source>
        <dbReference type="ARBA" id="ARBA00023015"/>
    </source>
</evidence>
<dbReference type="PANTHER" id="PTHR47506">
    <property type="entry name" value="TRANSCRIPTIONAL REGULATORY PROTEIN"/>
    <property type="match status" value="1"/>
</dbReference>
<feature type="DNA-binding region" description="H-T-H motif" evidence="4">
    <location>
        <begin position="27"/>
        <end position="46"/>
    </location>
</feature>
<dbReference type="OrthoDB" id="9787680at2"/>